<dbReference type="InterPro" id="IPR051313">
    <property type="entry name" value="Bact_iron-sidero_bind"/>
</dbReference>
<dbReference type="GO" id="GO:0030288">
    <property type="term" value="C:outer membrane-bounded periplasmic space"/>
    <property type="evidence" value="ECO:0007669"/>
    <property type="project" value="TreeGrafter"/>
</dbReference>
<accession>A0A840WAF9</accession>
<comment type="similarity">
    <text evidence="2">Belongs to the bacterial solute-binding protein 8 family.</text>
</comment>
<dbReference type="RefSeq" id="WP_246420358.1">
    <property type="nucleotide sequence ID" value="NZ_BAAAKM010000003.1"/>
</dbReference>
<evidence type="ECO:0000313" key="8">
    <source>
        <dbReference type="Proteomes" id="UP000579647"/>
    </source>
</evidence>
<evidence type="ECO:0000256" key="4">
    <source>
        <dbReference type="ARBA" id="ARBA00022729"/>
    </source>
</evidence>
<evidence type="ECO:0000256" key="5">
    <source>
        <dbReference type="SAM" id="SignalP"/>
    </source>
</evidence>
<evidence type="ECO:0000313" key="7">
    <source>
        <dbReference type="EMBL" id="MBB5492373.1"/>
    </source>
</evidence>
<organism evidence="7 8">
    <name type="scientific">Nocardiopsis metallicus</name>
    <dbReference type="NCBI Taxonomy" id="179819"/>
    <lineage>
        <taxon>Bacteria</taxon>
        <taxon>Bacillati</taxon>
        <taxon>Actinomycetota</taxon>
        <taxon>Actinomycetes</taxon>
        <taxon>Streptosporangiales</taxon>
        <taxon>Nocardiopsidaceae</taxon>
        <taxon>Nocardiopsis</taxon>
    </lineage>
</organism>
<dbReference type="PANTHER" id="PTHR30532:SF24">
    <property type="entry name" value="FERRIC ENTEROBACTIN-BINDING PERIPLASMIC PROTEIN FEPB"/>
    <property type="match status" value="1"/>
</dbReference>
<dbReference type="AlphaFoldDB" id="A0A840WAF9"/>
<evidence type="ECO:0000256" key="2">
    <source>
        <dbReference type="ARBA" id="ARBA00008814"/>
    </source>
</evidence>
<dbReference type="SUPFAM" id="SSF53807">
    <property type="entry name" value="Helical backbone' metal receptor"/>
    <property type="match status" value="1"/>
</dbReference>
<sequence>MSTGLVPRPVACALIVLLPLTACGNAGEDASESSPPPQAAEGAFPVTVEHEFGSTTIEEEPKRVVTLGVTDADAVLALDLVPVGNTGYTFYESGLGPWTDDLVGDSELTRIASDSEPNIEQIANLAPDLIIGVSAGFDDAVYEDLSQIAPVVARPAGTAAYTVPRDEVTEVIATALGVLTTEVEYGPAVI</sequence>
<dbReference type="Pfam" id="PF01497">
    <property type="entry name" value="Peripla_BP_2"/>
    <property type="match status" value="1"/>
</dbReference>
<evidence type="ECO:0000256" key="1">
    <source>
        <dbReference type="ARBA" id="ARBA00004196"/>
    </source>
</evidence>
<name>A0A840WAF9_9ACTN</name>
<dbReference type="EMBL" id="JACHDO010000001">
    <property type="protein sequence ID" value="MBB5492373.1"/>
    <property type="molecule type" value="Genomic_DNA"/>
</dbReference>
<comment type="subcellular location">
    <subcellularLocation>
        <location evidence="1">Cell envelope</location>
    </subcellularLocation>
</comment>
<dbReference type="Gene3D" id="3.40.50.1980">
    <property type="entry name" value="Nitrogenase molybdenum iron protein domain"/>
    <property type="match status" value="1"/>
</dbReference>
<dbReference type="PANTHER" id="PTHR30532">
    <property type="entry name" value="IRON III DICITRATE-BINDING PERIPLASMIC PROTEIN"/>
    <property type="match status" value="1"/>
</dbReference>
<keyword evidence="4 5" id="KW-0732">Signal</keyword>
<reference evidence="7 8" key="1">
    <citation type="submission" date="2020-08" db="EMBL/GenBank/DDBJ databases">
        <title>Sequencing the genomes of 1000 actinobacteria strains.</title>
        <authorList>
            <person name="Klenk H.-P."/>
        </authorList>
    </citation>
    <scope>NUCLEOTIDE SEQUENCE [LARGE SCALE GENOMIC DNA]</scope>
    <source>
        <strain evidence="7 8">DSM 44598</strain>
    </source>
</reference>
<proteinExistence type="inferred from homology"/>
<feature type="chain" id="PRO_5039619866" evidence="5">
    <location>
        <begin position="23"/>
        <end position="190"/>
    </location>
</feature>
<dbReference type="InterPro" id="IPR002491">
    <property type="entry name" value="ABC_transptr_periplasmic_BD"/>
</dbReference>
<feature type="domain" description="Fe/B12 periplasmic-binding" evidence="6">
    <location>
        <begin position="63"/>
        <end position="190"/>
    </location>
</feature>
<protein>
    <submittedName>
        <fullName evidence="7">ABC-type Fe3+-hydroxamate transport system substrate-binding protein</fullName>
    </submittedName>
</protein>
<keyword evidence="8" id="KW-1185">Reference proteome</keyword>
<dbReference type="PROSITE" id="PS50983">
    <property type="entry name" value="FE_B12_PBP"/>
    <property type="match status" value="1"/>
</dbReference>
<evidence type="ECO:0000256" key="3">
    <source>
        <dbReference type="ARBA" id="ARBA00022448"/>
    </source>
</evidence>
<comment type="caution">
    <text evidence="7">The sequence shown here is derived from an EMBL/GenBank/DDBJ whole genome shotgun (WGS) entry which is preliminary data.</text>
</comment>
<dbReference type="Proteomes" id="UP000579647">
    <property type="component" value="Unassembled WGS sequence"/>
</dbReference>
<gene>
    <name evidence="7" type="ORF">HNR07_003510</name>
</gene>
<keyword evidence="3" id="KW-0813">Transport</keyword>
<evidence type="ECO:0000259" key="6">
    <source>
        <dbReference type="PROSITE" id="PS50983"/>
    </source>
</evidence>
<feature type="signal peptide" evidence="5">
    <location>
        <begin position="1"/>
        <end position="22"/>
    </location>
</feature>
<dbReference type="GO" id="GO:1901678">
    <property type="term" value="P:iron coordination entity transport"/>
    <property type="evidence" value="ECO:0007669"/>
    <property type="project" value="UniProtKB-ARBA"/>
</dbReference>